<dbReference type="EMBL" id="BANC01000145">
    <property type="protein sequence ID" value="GAN82045.1"/>
    <property type="molecule type" value="Genomic_DNA"/>
</dbReference>
<dbReference type="RefSeq" id="WP_241869476.1">
    <property type="nucleotide sequence ID" value="NZ_BANC01000145.1"/>
</dbReference>
<dbReference type="Pfam" id="PF08534">
    <property type="entry name" value="Redoxin"/>
    <property type="match status" value="1"/>
</dbReference>
<keyword evidence="2" id="KW-0201">Cytochrome c-type biogenesis</keyword>
<dbReference type="InterPro" id="IPR013766">
    <property type="entry name" value="Thioredoxin_domain"/>
</dbReference>
<feature type="signal peptide" evidence="4">
    <location>
        <begin position="1"/>
        <end position="32"/>
    </location>
</feature>
<dbReference type="PROSITE" id="PS00194">
    <property type="entry name" value="THIOREDOXIN_1"/>
    <property type="match status" value="1"/>
</dbReference>
<dbReference type="Proteomes" id="UP000032668">
    <property type="component" value="Unassembled WGS sequence"/>
</dbReference>
<dbReference type="PANTHER" id="PTHR42852">
    <property type="entry name" value="THIOL:DISULFIDE INTERCHANGE PROTEIN DSBE"/>
    <property type="match status" value="1"/>
</dbReference>
<dbReference type="CDD" id="cd02966">
    <property type="entry name" value="TlpA_like_family"/>
    <property type="match status" value="1"/>
</dbReference>
<name>A0A0D6PJV4_9PROT</name>
<comment type="subcellular location">
    <subcellularLocation>
        <location evidence="1">Cell envelope</location>
    </subcellularLocation>
</comment>
<dbReference type="GO" id="GO:0030313">
    <property type="term" value="C:cell envelope"/>
    <property type="evidence" value="ECO:0007669"/>
    <property type="project" value="UniProtKB-SubCell"/>
</dbReference>
<comment type="caution">
    <text evidence="6">The sequence shown here is derived from an EMBL/GenBank/DDBJ whole genome shotgun (WGS) entry which is preliminary data.</text>
</comment>
<dbReference type="InterPro" id="IPR036249">
    <property type="entry name" value="Thioredoxin-like_sf"/>
</dbReference>
<evidence type="ECO:0000256" key="3">
    <source>
        <dbReference type="ARBA" id="ARBA00023284"/>
    </source>
</evidence>
<evidence type="ECO:0000313" key="7">
    <source>
        <dbReference type="Proteomes" id="UP000032668"/>
    </source>
</evidence>
<dbReference type="Gene3D" id="3.40.30.10">
    <property type="entry name" value="Glutaredoxin"/>
    <property type="match status" value="1"/>
</dbReference>
<evidence type="ECO:0000256" key="4">
    <source>
        <dbReference type="SAM" id="SignalP"/>
    </source>
</evidence>
<dbReference type="GO" id="GO:0017004">
    <property type="term" value="P:cytochrome complex assembly"/>
    <property type="evidence" value="ECO:0007669"/>
    <property type="project" value="UniProtKB-KW"/>
</dbReference>
<dbReference type="InterPro" id="IPR050553">
    <property type="entry name" value="Thioredoxin_ResA/DsbE_sf"/>
</dbReference>
<keyword evidence="4" id="KW-0732">Signal</keyword>
<evidence type="ECO:0000313" key="6">
    <source>
        <dbReference type="EMBL" id="GAN82045.1"/>
    </source>
</evidence>
<accession>A0A0D6PJV4</accession>
<proteinExistence type="predicted"/>
<evidence type="ECO:0000259" key="5">
    <source>
        <dbReference type="PROSITE" id="PS51352"/>
    </source>
</evidence>
<sequence length="186" mass="20106">MIERKTMPRRNLLRTALLAPPFAMGASQVAKAQELPDPQMDQTAPMAMPSLKFTTAAGKPITLKDFKGKFILLNIWATWCGPCREEMPTLDRLQAKLGGTHFQVVPISIDAGGLAPVQQFYHEIGIKHLDIYLNISGDAMDALNLEGIPASFLINPEGLQIGSLAGAADWSSPSAVAFFQKAMAAL</sequence>
<protein>
    <submittedName>
        <fullName evidence="6">Thiol:disulfide interchange protein/alkyl hydroperoxide reductase</fullName>
    </submittedName>
</protein>
<dbReference type="PROSITE" id="PS51352">
    <property type="entry name" value="THIOREDOXIN_2"/>
    <property type="match status" value="1"/>
</dbReference>
<keyword evidence="7" id="KW-1185">Reference proteome</keyword>
<dbReference type="PANTHER" id="PTHR42852:SF13">
    <property type="entry name" value="PROTEIN DIPZ"/>
    <property type="match status" value="1"/>
</dbReference>
<dbReference type="SUPFAM" id="SSF52833">
    <property type="entry name" value="Thioredoxin-like"/>
    <property type="match status" value="1"/>
</dbReference>
<feature type="chain" id="PRO_5010288574" evidence="4">
    <location>
        <begin position="33"/>
        <end position="186"/>
    </location>
</feature>
<keyword evidence="3" id="KW-0676">Redox-active center</keyword>
<gene>
    <name evidence="6" type="ORF">Aam_148_001</name>
</gene>
<dbReference type="InterPro" id="IPR013740">
    <property type="entry name" value="Redoxin"/>
</dbReference>
<evidence type="ECO:0000256" key="2">
    <source>
        <dbReference type="ARBA" id="ARBA00022748"/>
    </source>
</evidence>
<dbReference type="GO" id="GO:0015036">
    <property type="term" value="F:disulfide oxidoreductase activity"/>
    <property type="evidence" value="ECO:0007669"/>
    <property type="project" value="UniProtKB-ARBA"/>
</dbReference>
<reference evidence="6 7" key="1">
    <citation type="submission" date="2012-11" db="EMBL/GenBank/DDBJ databases">
        <title>Whole genome sequence of Acidocella aminolytica 101 = DSM 11237.</title>
        <authorList>
            <person name="Azuma Y."/>
            <person name="Higashiura N."/>
            <person name="Hirakawa H."/>
            <person name="Matsushita K."/>
        </authorList>
    </citation>
    <scope>NUCLEOTIDE SEQUENCE [LARGE SCALE GENOMIC DNA]</scope>
    <source>
        <strain evidence="7">101 / DSM 11237</strain>
    </source>
</reference>
<feature type="domain" description="Thioredoxin" evidence="5">
    <location>
        <begin position="42"/>
        <end position="186"/>
    </location>
</feature>
<dbReference type="InterPro" id="IPR017937">
    <property type="entry name" value="Thioredoxin_CS"/>
</dbReference>
<dbReference type="STRING" id="1120923.SAMN02746095_03085"/>
<dbReference type="AlphaFoldDB" id="A0A0D6PJV4"/>
<organism evidence="6 7">
    <name type="scientific">Acidocella aminolytica 101 = DSM 11237</name>
    <dbReference type="NCBI Taxonomy" id="1120923"/>
    <lineage>
        <taxon>Bacteria</taxon>
        <taxon>Pseudomonadati</taxon>
        <taxon>Pseudomonadota</taxon>
        <taxon>Alphaproteobacteria</taxon>
        <taxon>Acetobacterales</taxon>
        <taxon>Acidocellaceae</taxon>
        <taxon>Acidocella</taxon>
    </lineage>
</organism>
<evidence type="ECO:0000256" key="1">
    <source>
        <dbReference type="ARBA" id="ARBA00004196"/>
    </source>
</evidence>